<keyword evidence="3" id="KW-1185">Reference proteome</keyword>
<sequence>MPKGPKGEKRPADVIGNAIKIARIATGEETDDKDEALSSAAAEMGRKGGKARAKKLTPEQRAEIAKKAAEKRWNKQREE</sequence>
<gene>
    <name evidence="2" type="ORF">HAD_15532</name>
</gene>
<protein>
    <submittedName>
        <fullName evidence="2">Histone H1</fullName>
    </submittedName>
</protein>
<proteinExistence type="predicted"/>
<dbReference type="RefSeq" id="WP_035573369.1">
    <property type="nucleotide sequence ID" value="NZ_ARYH01000003.1"/>
</dbReference>
<name>A0A069E0H6_9PROT</name>
<evidence type="ECO:0000256" key="1">
    <source>
        <dbReference type="SAM" id="MobiDB-lite"/>
    </source>
</evidence>
<dbReference type="PATRIC" id="fig|1280949.3.peg.3154"/>
<dbReference type="EMBL" id="ARYH01000003">
    <property type="protein sequence ID" value="KCZ83112.1"/>
    <property type="molecule type" value="Genomic_DNA"/>
</dbReference>
<dbReference type="Proteomes" id="UP000027446">
    <property type="component" value="Unassembled WGS sequence"/>
</dbReference>
<dbReference type="AlphaFoldDB" id="A0A069E0H6"/>
<comment type="caution">
    <text evidence="2">The sequence shown here is derived from an EMBL/GenBank/DDBJ whole genome shotgun (WGS) entry which is preliminary data.</text>
</comment>
<dbReference type="STRING" id="1280949.HAD_15532"/>
<accession>A0A069E0H6</accession>
<dbReference type="eggNOG" id="ENOG50331Z2">
    <property type="taxonomic scope" value="Bacteria"/>
</dbReference>
<dbReference type="OrthoDB" id="7867377at2"/>
<organism evidence="2 3">
    <name type="scientific">Hyphomonas adhaerens MHS-3</name>
    <dbReference type="NCBI Taxonomy" id="1280949"/>
    <lineage>
        <taxon>Bacteria</taxon>
        <taxon>Pseudomonadati</taxon>
        <taxon>Pseudomonadota</taxon>
        <taxon>Alphaproteobacteria</taxon>
        <taxon>Hyphomonadales</taxon>
        <taxon>Hyphomonadaceae</taxon>
        <taxon>Hyphomonas</taxon>
    </lineage>
</organism>
<feature type="compositionally biased region" description="Basic and acidic residues" evidence="1">
    <location>
        <begin position="56"/>
        <end position="79"/>
    </location>
</feature>
<reference evidence="2 3" key="1">
    <citation type="journal article" date="2014" name="Antonie Van Leeuwenhoek">
        <title>Hyphomonas beringensis sp. nov. and Hyphomonas chukchiensis sp. nov., isolated from surface seawater of the Bering Sea and Chukchi Sea.</title>
        <authorList>
            <person name="Li C."/>
            <person name="Lai Q."/>
            <person name="Li G."/>
            <person name="Dong C."/>
            <person name="Wang J."/>
            <person name="Liao Y."/>
            <person name="Shao Z."/>
        </authorList>
    </citation>
    <scope>NUCLEOTIDE SEQUENCE [LARGE SCALE GENOMIC DNA]</scope>
    <source>
        <strain evidence="2 3">MHS-3</strain>
    </source>
</reference>
<feature type="region of interest" description="Disordered" evidence="1">
    <location>
        <begin position="28"/>
        <end position="79"/>
    </location>
</feature>
<evidence type="ECO:0000313" key="2">
    <source>
        <dbReference type="EMBL" id="KCZ83112.1"/>
    </source>
</evidence>
<evidence type="ECO:0000313" key="3">
    <source>
        <dbReference type="Proteomes" id="UP000027446"/>
    </source>
</evidence>